<dbReference type="Pfam" id="PF18916">
    <property type="entry name" value="Lycopene_cyc"/>
    <property type="match status" value="2"/>
</dbReference>
<feature type="transmembrane region" description="Helical" evidence="8">
    <location>
        <begin position="28"/>
        <end position="46"/>
    </location>
</feature>
<feature type="transmembrane region" description="Helical" evidence="8">
    <location>
        <begin position="75"/>
        <end position="96"/>
    </location>
</feature>
<keyword evidence="11" id="KW-1185">Reference proteome</keyword>
<evidence type="ECO:0000256" key="5">
    <source>
        <dbReference type="ARBA" id="ARBA00022989"/>
    </source>
</evidence>
<dbReference type="OrthoDB" id="5195186at2"/>
<organism evidence="10 11">
    <name type="scientific">Rubricoccus marinus</name>
    <dbReference type="NCBI Taxonomy" id="716817"/>
    <lineage>
        <taxon>Bacteria</taxon>
        <taxon>Pseudomonadati</taxon>
        <taxon>Rhodothermota</taxon>
        <taxon>Rhodothermia</taxon>
        <taxon>Rhodothermales</taxon>
        <taxon>Rubricoccaceae</taxon>
        <taxon>Rubricoccus</taxon>
    </lineage>
</organism>
<evidence type="ECO:0000313" key="11">
    <source>
        <dbReference type="Proteomes" id="UP000216446"/>
    </source>
</evidence>
<evidence type="ECO:0000256" key="2">
    <source>
        <dbReference type="ARBA" id="ARBA00004829"/>
    </source>
</evidence>
<evidence type="ECO:0000313" key="10">
    <source>
        <dbReference type="EMBL" id="OZC04131.1"/>
    </source>
</evidence>
<name>A0A259U2D5_9BACT</name>
<feature type="transmembrane region" description="Helical" evidence="8">
    <location>
        <begin position="6"/>
        <end position="21"/>
    </location>
</feature>
<dbReference type="AlphaFoldDB" id="A0A259U2D5"/>
<dbReference type="EMBL" id="MQWB01000001">
    <property type="protein sequence ID" value="OZC04131.1"/>
    <property type="molecule type" value="Genomic_DNA"/>
</dbReference>
<proteinExistence type="predicted"/>
<evidence type="ECO:0000256" key="7">
    <source>
        <dbReference type="ARBA" id="ARBA00023235"/>
    </source>
</evidence>
<evidence type="ECO:0000256" key="8">
    <source>
        <dbReference type="SAM" id="Phobius"/>
    </source>
</evidence>
<dbReference type="GO" id="GO:0045436">
    <property type="term" value="F:lycopene beta cyclase activity"/>
    <property type="evidence" value="ECO:0007669"/>
    <property type="project" value="UniProtKB-ARBA"/>
</dbReference>
<feature type="transmembrane region" description="Helical" evidence="8">
    <location>
        <begin position="108"/>
        <end position="128"/>
    </location>
</feature>
<keyword evidence="5 8" id="KW-1133">Transmembrane helix</keyword>
<dbReference type="GO" id="GO:0016872">
    <property type="term" value="F:intramolecular lyase activity"/>
    <property type="evidence" value="ECO:0007669"/>
    <property type="project" value="InterPro"/>
</dbReference>
<dbReference type="InterPro" id="IPR017825">
    <property type="entry name" value="Lycopene_cyclase_dom"/>
</dbReference>
<evidence type="ECO:0000259" key="9">
    <source>
        <dbReference type="Pfam" id="PF18916"/>
    </source>
</evidence>
<dbReference type="InParanoid" id="A0A259U2D5"/>
<accession>A0A259U2D5</accession>
<keyword evidence="3 8" id="KW-0812">Transmembrane</keyword>
<keyword evidence="6 8" id="KW-0472">Membrane</keyword>
<gene>
    <name evidence="10" type="ORF">BSZ36_14755</name>
</gene>
<sequence>MTYLGFHLTFTLPAIAALWVFRPRAGQAWWPLGVLVAIAFVYTTPWDNYLVAQGVWTYPPDRVLATVGYVPVEEYAFFVLQTVLSGLAFMWVRARYFARVPEPADRRVRLPGVVGSAALSLVGLALTLRGGHGLYLGLLLVWAGPVLTLMWAVGGEMLWARRRLLVWAAMLPTLYLCVADRIAIELGIWSLTDATRTGVEIAGLPLEEAVFFLLTNLMVVQGLALCEPSRASTLPAMRREAARLAEERAAHAEPLARQRPREFVRPLLGA</sequence>
<feature type="transmembrane region" description="Helical" evidence="8">
    <location>
        <begin position="134"/>
        <end position="153"/>
    </location>
</feature>
<comment type="pathway">
    <text evidence="2">Carotenoid biosynthesis.</text>
</comment>
<dbReference type="Proteomes" id="UP000216446">
    <property type="component" value="Unassembled WGS sequence"/>
</dbReference>
<dbReference type="GO" id="GO:0016117">
    <property type="term" value="P:carotenoid biosynthetic process"/>
    <property type="evidence" value="ECO:0007669"/>
    <property type="project" value="UniProtKB-KW"/>
</dbReference>
<keyword evidence="7" id="KW-0413">Isomerase</keyword>
<evidence type="ECO:0000256" key="4">
    <source>
        <dbReference type="ARBA" id="ARBA00022746"/>
    </source>
</evidence>
<evidence type="ECO:0000256" key="6">
    <source>
        <dbReference type="ARBA" id="ARBA00023136"/>
    </source>
</evidence>
<reference evidence="10 11" key="1">
    <citation type="submission" date="2016-11" db="EMBL/GenBank/DDBJ databases">
        <title>Study of marine rhodopsin-containing bacteria.</title>
        <authorList>
            <person name="Yoshizawa S."/>
            <person name="Kumagai Y."/>
            <person name="Kogure K."/>
        </authorList>
    </citation>
    <scope>NUCLEOTIDE SEQUENCE [LARGE SCALE GENOMIC DNA]</scope>
    <source>
        <strain evidence="10 11">SG-29</strain>
    </source>
</reference>
<comment type="caution">
    <text evidence="10">The sequence shown here is derived from an EMBL/GenBank/DDBJ whole genome shotgun (WGS) entry which is preliminary data.</text>
</comment>
<feature type="domain" description="Lycopene cyclase" evidence="9">
    <location>
        <begin position="159"/>
        <end position="220"/>
    </location>
</feature>
<protein>
    <recommendedName>
        <fullName evidence="9">Lycopene cyclase domain-containing protein</fullName>
    </recommendedName>
</protein>
<evidence type="ECO:0000256" key="1">
    <source>
        <dbReference type="ARBA" id="ARBA00004141"/>
    </source>
</evidence>
<keyword evidence="4" id="KW-0125">Carotenoid biosynthesis</keyword>
<feature type="domain" description="Lycopene cyclase" evidence="9">
    <location>
        <begin position="8"/>
        <end position="89"/>
    </location>
</feature>
<evidence type="ECO:0000256" key="3">
    <source>
        <dbReference type="ARBA" id="ARBA00022692"/>
    </source>
</evidence>
<dbReference type="GO" id="GO:0016020">
    <property type="term" value="C:membrane"/>
    <property type="evidence" value="ECO:0007669"/>
    <property type="project" value="UniProtKB-SubCell"/>
</dbReference>
<dbReference type="NCBIfam" id="TIGR03462">
    <property type="entry name" value="CarR_dom_SF"/>
    <property type="match status" value="2"/>
</dbReference>
<comment type="subcellular location">
    <subcellularLocation>
        <location evidence="1">Membrane</location>
        <topology evidence="1">Multi-pass membrane protein</topology>
    </subcellularLocation>
</comment>